<dbReference type="PANTHER" id="PTHR13510">
    <property type="entry name" value="FYVE-FINGER-CONTAINING RAB5 EFFECTOR PROTEIN RABENOSYN-5-RELATED"/>
    <property type="match status" value="1"/>
</dbReference>
<gene>
    <name evidence="1" type="ORF">HBR001_LOCUS5315</name>
</gene>
<dbReference type="EMBL" id="CANTFL010001114">
    <property type="protein sequence ID" value="CAI5731809.1"/>
    <property type="molecule type" value="Genomic_DNA"/>
</dbReference>
<dbReference type="InterPro" id="IPR023393">
    <property type="entry name" value="START-like_dom_sf"/>
</dbReference>
<dbReference type="PANTHER" id="PTHR13510:SF44">
    <property type="entry name" value="RABENOSYN-5"/>
    <property type="match status" value="1"/>
</dbReference>
<dbReference type="InterPro" id="IPR052727">
    <property type="entry name" value="Rab4/Rab5_effector"/>
</dbReference>
<accession>A0AAV0U830</accession>
<dbReference type="AlphaFoldDB" id="A0AAV0U830"/>
<name>A0AAV0U830_HYABA</name>
<proteinExistence type="predicted"/>
<dbReference type="Gene3D" id="3.30.530.20">
    <property type="match status" value="1"/>
</dbReference>
<keyword evidence="2" id="KW-1185">Reference proteome</keyword>
<organism evidence="1 2">
    <name type="scientific">Hyaloperonospora brassicae</name>
    <name type="common">Brassica downy mildew</name>
    <name type="synonym">Peronospora brassicae</name>
    <dbReference type="NCBI Taxonomy" id="162125"/>
    <lineage>
        <taxon>Eukaryota</taxon>
        <taxon>Sar</taxon>
        <taxon>Stramenopiles</taxon>
        <taxon>Oomycota</taxon>
        <taxon>Peronosporomycetes</taxon>
        <taxon>Peronosporales</taxon>
        <taxon>Peronosporaceae</taxon>
        <taxon>Hyaloperonospora</taxon>
    </lineage>
</organism>
<comment type="caution">
    <text evidence="1">The sequence shown here is derived from an EMBL/GenBank/DDBJ whole genome shotgun (WGS) entry which is preliminary data.</text>
</comment>
<evidence type="ECO:0000313" key="2">
    <source>
        <dbReference type="Proteomes" id="UP001162031"/>
    </source>
</evidence>
<reference evidence="1" key="1">
    <citation type="submission" date="2022-12" db="EMBL/GenBank/DDBJ databases">
        <authorList>
            <person name="Webb A."/>
        </authorList>
    </citation>
    <scope>NUCLEOTIDE SEQUENCE</scope>
    <source>
        <strain evidence="1">Hp1</strain>
    </source>
</reference>
<protein>
    <recommendedName>
        <fullName evidence="3">FYVE-type domain-containing protein</fullName>
    </recommendedName>
</protein>
<evidence type="ECO:0000313" key="1">
    <source>
        <dbReference type="EMBL" id="CAI5731809.1"/>
    </source>
</evidence>
<dbReference type="Proteomes" id="UP001162031">
    <property type="component" value="Unassembled WGS sequence"/>
</dbReference>
<sequence length="396" mass="44254">MDQATSPFVPLVLLPHDAIQLTEVAYVFVQRHVEAYDRHLHQDCELIDKKQWRPIQQRGDVQVFLAVQSCKRSESAKESGVRKQQQYTNSAALPELLTVGHVGGSLDDVMLGAMTPTIASMRLKHFYAGIELNECAVLATIDCPSPADPFQSLNIKWAEGYQPPMVRSVARDRDFVYMEATGFAKLRDGEEVGYHLLHSVHFPQTPKVGRNVRGTISMCELYRQRNHSTVDLYARALMDFGGRLGRSYAVKCASTALLSVRHVVRCAHLKKLAWLLRLSDPTVVFQGELKCIDCRRRPGLFVTDIGSCALCKRALCMSCRLKIELGFVGLTGCLAKRKLWFCKYCWDEAAQTSSRVAAIEEYADTRSIEQSGWSSDSPSNSALSNAGRGDVWSFLG</sequence>
<evidence type="ECO:0008006" key="3">
    <source>
        <dbReference type="Google" id="ProtNLM"/>
    </source>
</evidence>